<keyword evidence="1" id="KW-0472">Membrane</keyword>
<name>A0AAV1CVP5_OLDCO</name>
<dbReference type="GO" id="GO:0005839">
    <property type="term" value="C:proteasome core complex"/>
    <property type="evidence" value="ECO:0007669"/>
    <property type="project" value="InterPro"/>
</dbReference>
<keyword evidence="1" id="KW-0812">Transmembrane</keyword>
<protein>
    <submittedName>
        <fullName evidence="2">OLC1v1036618C1</fullName>
    </submittedName>
</protein>
<organism evidence="2 3">
    <name type="scientific">Oldenlandia corymbosa var. corymbosa</name>
    <dbReference type="NCBI Taxonomy" id="529605"/>
    <lineage>
        <taxon>Eukaryota</taxon>
        <taxon>Viridiplantae</taxon>
        <taxon>Streptophyta</taxon>
        <taxon>Embryophyta</taxon>
        <taxon>Tracheophyta</taxon>
        <taxon>Spermatophyta</taxon>
        <taxon>Magnoliopsida</taxon>
        <taxon>eudicotyledons</taxon>
        <taxon>Gunneridae</taxon>
        <taxon>Pentapetalae</taxon>
        <taxon>asterids</taxon>
        <taxon>lamiids</taxon>
        <taxon>Gentianales</taxon>
        <taxon>Rubiaceae</taxon>
        <taxon>Rubioideae</taxon>
        <taxon>Spermacoceae</taxon>
        <taxon>Hedyotis-Oldenlandia complex</taxon>
        <taxon>Oldenlandia</taxon>
    </lineage>
</organism>
<dbReference type="InterPro" id="IPR029055">
    <property type="entry name" value="Ntn_hydrolases_N"/>
</dbReference>
<dbReference type="Gene3D" id="3.60.20.10">
    <property type="entry name" value="Glutamine Phosphoribosylpyrophosphate, subunit 1, domain 1"/>
    <property type="match status" value="1"/>
</dbReference>
<dbReference type="EMBL" id="OX459120">
    <property type="protein sequence ID" value="CAI9099754.1"/>
    <property type="molecule type" value="Genomic_DNA"/>
</dbReference>
<dbReference type="InterPro" id="IPR001353">
    <property type="entry name" value="Proteasome_sua/b"/>
</dbReference>
<evidence type="ECO:0000256" key="1">
    <source>
        <dbReference type="SAM" id="Phobius"/>
    </source>
</evidence>
<accession>A0AAV1CVP5</accession>
<evidence type="ECO:0000313" key="2">
    <source>
        <dbReference type="EMBL" id="CAI9099754.1"/>
    </source>
</evidence>
<gene>
    <name evidence="2" type="ORF">OLC1_LOCUS9708</name>
</gene>
<reference evidence="2" key="1">
    <citation type="submission" date="2023-03" db="EMBL/GenBank/DDBJ databases">
        <authorList>
            <person name="Julca I."/>
        </authorList>
    </citation>
    <scope>NUCLEOTIDE SEQUENCE</scope>
</reference>
<dbReference type="AlphaFoldDB" id="A0AAV1CVP5"/>
<dbReference type="SUPFAM" id="SSF56235">
    <property type="entry name" value="N-terminal nucleophile aminohydrolases (Ntn hydrolases)"/>
    <property type="match status" value="1"/>
</dbReference>
<dbReference type="Proteomes" id="UP001161247">
    <property type="component" value="Chromosome 3"/>
</dbReference>
<keyword evidence="3" id="KW-1185">Reference proteome</keyword>
<dbReference type="Pfam" id="PF00227">
    <property type="entry name" value="Proteasome"/>
    <property type="match status" value="1"/>
</dbReference>
<dbReference type="GO" id="GO:0051603">
    <property type="term" value="P:proteolysis involved in protein catabolic process"/>
    <property type="evidence" value="ECO:0007669"/>
    <property type="project" value="InterPro"/>
</dbReference>
<keyword evidence="1" id="KW-1133">Transmembrane helix</keyword>
<evidence type="ECO:0000313" key="3">
    <source>
        <dbReference type="Proteomes" id="UP001161247"/>
    </source>
</evidence>
<feature type="transmembrane region" description="Helical" evidence="1">
    <location>
        <begin position="133"/>
        <end position="154"/>
    </location>
</feature>
<proteinExistence type="predicted"/>
<sequence>MAHGLPRLSHEEQLKLGISGRVDMVIDTLKEVGLVAGWDCVTKTPALFRVDGMGAVMQGNILATGSGHTFAYSYLNLGQLIHQKDHPNEIKSNRVCRLDDVLEDPSQYKKYSNWSAWSVKEAARMAMKGIRYAAGHAAMASMLQISLVVLFVVASDRITCLYADVPVKKFLEKFSISVAKNREYYGGLICDDGF</sequence>